<sequence length="178" mass="19776">MAAAQSRSELEGQSASQRIPQHLFPSFSALNIHADNEQHPQGRRSGRRERIARRAKAQAHKIRTQLHSLEDQIEHVADEHHLPSPLGGLPRAMPDMRFEQSYLATIRKFVHELTPEEGEAEKLAVAQGDVQPGTSDDVGVTDSMTEKHTQDSAPKVVATLTKTPEPELWLGNLKIDCV</sequence>
<evidence type="ECO:0000313" key="4">
    <source>
        <dbReference type="Proteomes" id="UP001176517"/>
    </source>
</evidence>
<feature type="compositionally biased region" description="Basic residues" evidence="2">
    <location>
        <begin position="41"/>
        <end position="52"/>
    </location>
</feature>
<name>A0AAN6GLP6_9BASI</name>
<dbReference type="GO" id="GO:0140580">
    <property type="term" value="F:mitochondrion autophagosome adaptor activity"/>
    <property type="evidence" value="ECO:0007669"/>
    <property type="project" value="InterPro"/>
</dbReference>
<gene>
    <name evidence="3" type="ORF">OC846_004775</name>
</gene>
<proteinExistence type="predicted"/>
<dbReference type="Proteomes" id="UP001176517">
    <property type="component" value="Unassembled WGS sequence"/>
</dbReference>
<comment type="caution">
    <text evidence="3">The sequence shown here is derived from an EMBL/GenBank/DDBJ whole genome shotgun (WGS) entry which is preliminary data.</text>
</comment>
<feature type="coiled-coil region" evidence="1">
    <location>
        <begin position="52"/>
        <end position="79"/>
    </location>
</feature>
<dbReference type="AlphaFoldDB" id="A0AAN6GLP6"/>
<reference evidence="3" key="1">
    <citation type="journal article" date="2023" name="PhytoFront">
        <title>Draft Genome Resources of Seven Strains of Tilletia horrida, Causal Agent of Kernel Smut of Rice.</title>
        <authorList>
            <person name="Khanal S."/>
            <person name="Antony Babu S."/>
            <person name="Zhou X.G."/>
        </authorList>
    </citation>
    <scope>NUCLEOTIDE SEQUENCE</scope>
    <source>
        <strain evidence="3">TX6</strain>
    </source>
</reference>
<keyword evidence="1" id="KW-0175">Coiled coil</keyword>
<dbReference type="Pfam" id="PF08589">
    <property type="entry name" value="ATG43"/>
    <property type="match status" value="1"/>
</dbReference>
<evidence type="ECO:0000256" key="2">
    <source>
        <dbReference type="SAM" id="MobiDB-lite"/>
    </source>
</evidence>
<accession>A0AAN6GLP6</accession>
<evidence type="ECO:0000256" key="1">
    <source>
        <dbReference type="SAM" id="Coils"/>
    </source>
</evidence>
<dbReference type="InterPro" id="IPR013898">
    <property type="entry name" value="Atg43"/>
</dbReference>
<evidence type="ECO:0000313" key="3">
    <source>
        <dbReference type="EMBL" id="KAK0547635.1"/>
    </source>
</evidence>
<dbReference type="EMBL" id="JAPDMZ010000156">
    <property type="protein sequence ID" value="KAK0547635.1"/>
    <property type="molecule type" value="Genomic_DNA"/>
</dbReference>
<protein>
    <submittedName>
        <fullName evidence="3">Uncharacterized protein</fullName>
    </submittedName>
</protein>
<feature type="region of interest" description="Disordered" evidence="2">
    <location>
        <begin position="1"/>
        <end position="52"/>
    </location>
</feature>
<organism evidence="3 4">
    <name type="scientific">Tilletia horrida</name>
    <dbReference type="NCBI Taxonomy" id="155126"/>
    <lineage>
        <taxon>Eukaryota</taxon>
        <taxon>Fungi</taxon>
        <taxon>Dikarya</taxon>
        <taxon>Basidiomycota</taxon>
        <taxon>Ustilaginomycotina</taxon>
        <taxon>Exobasidiomycetes</taxon>
        <taxon>Tilletiales</taxon>
        <taxon>Tilletiaceae</taxon>
        <taxon>Tilletia</taxon>
    </lineage>
</organism>
<dbReference type="GO" id="GO:0000423">
    <property type="term" value="P:mitophagy"/>
    <property type="evidence" value="ECO:0007669"/>
    <property type="project" value="InterPro"/>
</dbReference>
<feature type="region of interest" description="Disordered" evidence="2">
    <location>
        <begin position="129"/>
        <end position="157"/>
    </location>
</feature>
<keyword evidence="4" id="KW-1185">Reference proteome</keyword>
<feature type="compositionally biased region" description="Polar residues" evidence="2">
    <location>
        <begin position="1"/>
        <end position="19"/>
    </location>
</feature>